<evidence type="ECO:0000313" key="10">
    <source>
        <dbReference type="EMBL" id="REC76846.1"/>
    </source>
</evidence>
<keyword evidence="6 8" id="KW-1133">Transmembrane helix</keyword>
<keyword evidence="7 8" id="KW-0472">Membrane</keyword>
<feature type="transmembrane region" description="Helical" evidence="8">
    <location>
        <begin position="308"/>
        <end position="328"/>
    </location>
</feature>
<feature type="transmembrane region" description="Helical" evidence="8">
    <location>
        <begin position="165"/>
        <end position="185"/>
    </location>
</feature>
<dbReference type="Gene3D" id="1.20.1250.20">
    <property type="entry name" value="MFS general substrate transporter like domains"/>
    <property type="match status" value="1"/>
</dbReference>
<feature type="transmembrane region" description="Helical" evidence="8">
    <location>
        <begin position="374"/>
        <end position="399"/>
    </location>
</feature>
<accession>A0A3D9DFW9</accession>
<comment type="function">
    <text evidence="1">Resistance to tetracycline by an active tetracycline efflux. This is an energy-dependent process that decreases the accumulation of the antibiotic in whole cells. This protein functions as a metal-tetracycline/H(+) antiporter.</text>
</comment>
<gene>
    <name evidence="10" type="ORF">DRF60_13265</name>
</gene>
<dbReference type="CDD" id="cd17388">
    <property type="entry name" value="MFS_TetA"/>
    <property type="match status" value="1"/>
</dbReference>
<dbReference type="PANTHER" id="PTHR23504">
    <property type="entry name" value="MAJOR FACILITATOR SUPERFAMILY DOMAIN-CONTAINING PROTEIN 10"/>
    <property type="match status" value="1"/>
</dbReference>
<evidence type="ECO:0000256" key="2">
    <source>
        <dbReference type="ARBA" id="ARBA00004141"/>
    </source>
</evidence>
<dbReference type="InterPro" id="IPR036259">
    <property type="entry name" value="MFS_trans_sf"/>
</dbReference>
<evidence type="ECO:0000259" key="9">
    <source>
        <dbReference type="PROSITE" id="PS50850"/>
    </source>
</evidence>
<dbReference type="InterPro" id="IPR005829">
    <property type="entry name" value="Sugar_transporter_CS"/>
</dbReference>
<proteinExistence type="inferred from homology"/>
<evidence type="ECO:0000256" key="3">
    <source>
        <dbReference type="ARBA" id="ARBA00007520"/>
    </source>
</evidence>
<comment type="caution">
    <text evidence="10">The sequence shown here is derived from an EMBL/GenBank/DDBJ whole genome shotgun (WGS) entry which is preliminary data.</text>
</comment>
<protein>
    <submittedName>
        <fullName evidence="10">Tetracycline resistance MFS efflux pump</fullName>
    </submittedName>
</protein>
<keyword evidence="4" id="KW-0813">Transport</keyword>
<feature type="transmembrane region" description="Helical" evidence="8">
    <location>
        <begin position="137"/>
        <end position="159"/>
    </location>
</feature>
<dbReference type="AlphaFoldDB" id="A0A3D9DFW9"/>
<comment type="subcellular location">
    <subcellularLocation>
        <location evidence="2">Membrane</location>
        <topology evidence="2">Multi-pass membrane protein</topology>
    </subcellularLocation>
</comment>
<dbReference type="InterPro" id="IPR001958">
    <property type="entry name" value="Tet-R_TetA/multi-R_MdtG-like"/>
</dbReference>
<feature type="transmembrane region" description="Helical" evidence="8">
    <location>
        <begin position="284"/>
        <end position="302"/>
    </location>
</feature>
<dbReference type="PRINTS" id="PR01035">
    <property type="entry name" value="TCRTETA"/>
</dbReference>
<dbReference type="RefSeq" id="WP_116012505.1">
    <property type="nucleotide sequence ID" value="NZ_QNUH01000010.1"/>
</dbReference>
<feature type="transmembrane region" description="Helical" evidence="8">
    <location>
        <begin position="79"/>
        <end position="102"/>
    </location>
</feature>
<feature type="domain" description="Major facilitator superfamily (MFS) profile" evidence="9">
    <location>
        <begin position="8"/>
        <end position="403"/>
    </location>
</feature>
<dbReference type="PROSITE" id="PS50850">
    <property type="entry name" value="MFS"/>
    <property type="match status" value="1"/>
</dbReference>
<reference evidence="10 11" key="1">
    <citation type="journal article" date="2010" name="Syst. Appl. Microbiol.">
        <title>Four new species of Chryseobacterium from the rhizosphere of coastal sand dune plants, Chryseobacterium elymi sp. nov., Chryseobacterium hagamense sp. nov., Chryseobacterium lathyri sp. nov. and Chryseobacterium rhizosphaerae sp. nov.</title>
        <authorList>
            <person name="Cho S.H."/>
            <person name="Lee K.S."/>
            <person name="Shin D.S."/>
            <person name="Han J.H."/>
            <person name="Park K.S."/>
            <person name="Lee C.H."/>
            <person name="Park K.H."/>
            <person name="Kim S.B."/>
        </authorList>
    </citation>
    <scope>NUCLEOTIDE SEQUENCE [LARGE SCALE GENOMIC DNA]</scope>
    <source>
        <strain evidence="10 11">KCTC 22547</strain>
    </source>
</reference>
<dbReference type="Proteomes" id="UP000257030">
    <property type="component" value="Unassembled WGS sequence"/>
</dbReference>
<dbReference type="GO" id="GO:0022857">
    <property type="term" value="F:transmembrane transporter activity"/>
    <property type="evidence" value="ECO:0007669"/>
    <property type="project" value="InterPro"/>
</dbReference>
<feature type="transmembrane region" description="Helical" evidence="8">
    <location>
        <begin position="108"/>
        <end position="125"/>
    </location>
</feature>
<feature type="transmembrane region" description="Helical" evidence="8">
    <location>
        <begin position="253"/>
        <end position="277"/>
    </location>
</feature>
<keyword evidence="5 8" id="KW-0812">Transmembrane</keyword>
<organism evidence="10 11">
    <name type="scientific">Chryseobacterium elymi</name>
    <dbReference type="NCBI Taxonomy" id="395936"/>
    <lineage>
        <taxon>Bacteria</taxon>
        <taxon>Pseudomonadati</taxon>
        <taxon>Bacteroidota</taxon>
        <taxon>Flavobacteriia</taxon>
        <taxon>Flavobacteriales</taxon>
        <taxon>Weeksellaceae</taxon>
        <taxon>Chryseobacterium group</taxon>
        <taxon>Chryseobacterium</taxon>
    </lineage>
</organism>
<feature type="transmembrane region" description="Helical" evidence="8">
    <location>
        <begin position="215"/>
        <end position="233"/>
    </location>
</feature>
<dbReference type="InterPro" id="IPR011701">
    <property type="entry name" value="MFS"/>
</dbReference>
<evidence type="ECO:0000313" key="11">
    <source>
        <dbReference type="Proteomes" id="UP000257030"/>
    </source>
</evidence>
<dbReference type="SUPFAM" id="SSF103473">
    <property type="entry name" value="MFS general substrate transporter"/>
    <property type="match status" value="1"/>
</dbReference>
<feature type="transmembrane region" description="Helical" evidence="8">
    <location>
        <begin position="7"/>
        <end position="28"/>
    </location>
</feature>
<dbReference type="Pfam" id="PF07690">
    <property type="entry name" value="MFS_1"/>
    <property type="match status" value="1"/>
</dbReference>
<dbReference type="InterPro" id="IPR020846">
    <property type="entry name" value="MFS_dom"/>
</dbReference>
<evidence type="ECO:0000256" key="8">
    <source>
        <dbReference type="SAM" id="Phobius"/>
    </source>
</evidence>
<dbReference type="OrthoDB" id="9793283at2"/>
<dbReference type="PROSITE" id="PS00216">
    <property type="entry name" value="SUGAR_TRANSPORT_1"/>
    <property type="match status" value="1"/>
</dbReference>
<feature type="transmembrane region" description="Helical" evidence="8">
    <location>
        <begin position="48"/>
        <end position="67"/>
    </location>
</feature>
<feature type="transmembrane region" description="Helical" evidence="8">
    <location>
        <begin position="340"/>
        <end position="368"/>
    </location>
</feature>
<name>A0A3D9DFW9_9FLAO</name>
<dbReference type="GO" id="GO:0016020">
    <property type="term" value="C:membrane"/>
    <property type="evidence" value="ECO:0007669"/>
    <property type="project" value="UniProtKB-SubCell"/>
</dbReference>
<evidence type="ECO:0000256" key="5">
    <source>
        <dbReference type="ARBA" id="ARBA00022692"/>
    </source>
</evidence>
<dbReference type="EMBL" id="QNUH01000010">
    <property type="protein sequence ID" value="REC76846.1"/>
    <property type="molecule type" value="Genomic_DNA"/>
</dbReference>
<evidence type="ECO:0000256" key="4">
    <source>
        <dbReference type="ARBA" id="ARBA00022448"/>
    </source>
</evidence>
<dbReference type="PANTHER" id="PTHR23504:SF15">
    <property type="entry name" value="MAJOR FACILITATOR SUPERFAMILY (MFS) PROFILE DOMAIN-CONTAINING PROTEIN"/>
    <property type="match status" value="1"/>
</dbReference>
<keyword evidence="11" id="KW-1185">Reference proteome</keyword>
<evidence type="ECO:0000256" key="6">
    <source>
        <dbReference type="ARBA" id="ARBA00022989"/>
    </source>
</evidence>
<evidence type="ECO:0000256" key="7">
    <source>
        <dbReference type="ARBA" id="ARBA00023136"/>
    </source>
</evidence>
<comment type="similarity">
    <text evidence="3">Belongs to the major facilitator superfamily. TCR/Tet family.</text>
</comment>
<sequence>MHRKKNYSLIFIFITILIDIIGIGIVAPVLPTLILKLSNGNLSTTTQYIGWFIAIYALMQFVFAPILGNLSDRYGRRPVLLWSSLGLGIDYLILAFAPSLIWLFAGRIVTGIMGSSMTTATAYVSDISTPEKKSQNFGMISAVAGLGLIIGPVIGGILGQYGERIPFYAASVLSLLNFIYGVFVLPESLKESNRRPFSCKTANPIGAIKSLKKEILAPSLIIAFVFIALAGHAMQSTWNVYGMKKFGWKADMIGYSLGFFGVLMVICQGLFIGLFINKLGQKRAIMVCLFIYCVSLLLFGIVNKSWMAFAVMMPYVLGGMASPILLSLISSKVSDNKQGLLQGGLSSIGSVTAVFGPLLMTNVFAYFTSAQSPFYFSGASFILASFLASIGSLCLYFGIKKETHFN</sequence>
<evidence type="ECO:0000256" key="1">
    <source>
        <dbReference type="ARBA" id="ARBA00003279"/>
    </source>
</evidence>